<accession>A0ACB0LRC1</accession>
<gene>
    <name evidence="1" type="ORF">MILVUS5_LOCUS34912</name>
</gene>
<dbReference type="EMBL" id="CASHSV030000615">
    <property type="protein sequence ID" value="CAJ2670959.1"/>
    <property type="molecule type" value="Genomic_DNA"/>
</dbReference>
<organism evidence="1 2">
    <name type="scientific">Trifolium pratense</name>
    <name type="common">Red clover</name>
    <dbReference type="NCBI Taxonomy" id="57577"/>
    <lineage>
        <taxon>Eukaryota</taxon>
        <taxon>Viridiplantae</taxon>
        <taxon>Streptophyta</taxon>
        <taxon>Embryophyta</taxon>
        <taxon>Tracheophyta</taxon>
        <taxon>Spermatophyta</taxon>
        <taxon>Magnoliopsida</taxon>
        <taxon>eudicotyledons</taxon>
        <taxon>Gunneridae</taxon>
        <taxon>Pentapetalae</taxon>
        <taxon>rosids</taxon>
        <taxon>fabids</taxon>
        <taxon>Fabales</taxon>
        <taxon>Fabaceae</taxon>
        <taxon>Papilionoideae</taxon>
        <taxon>50 kb inversion clade</taxon>
        <taxon>NPAAA clade</taxon>
        <taxon>Hologalegina</taxon>
        <taxon>IRL clade</taxon>
        <taxon>Trifolieae</taxon>
        <taxon>Trifolium</taxon>
    </lineage>
</organism>
<keyword evidence="2" id="KW-1185">Reference proteome</keyword>
<dbReference type="Proteomes" id="UP001177021">
    <property type="component" value="Unassembled WGS sequence"/>
</dbReference>
<comment type="caution">
    <text evidence="1">The sequence shown here is derived from an EMBL/GenBank/DDBJ whole genome shotgun (WGS) entry which is preliminary data.</text>
</comment>
<evidence type="ECO:0000313" key="1">
    <source>
        <dbReference type="EMBL" id="CAJ2670959.1"/>
    </source>
</evidence>
<sequence>MKRQRESGGEVDQLKQIKIQRESEGEIDQLEQIKIQRERDIARLKLEQVKLEQIRKTTLINHLNLTYFLSFLPTFFFSCGPHINPYLQFQKSPLSPFFYLSHNTKFAK</sequence>
<reference evidence="1" key="1">
    <citation type="submission" date="2023-10" db="EMBL/GenBank/DDBJ databases">
        <authorList>
            <person name="Rodriguez Cubillos JULIANA M."/>
            <person name="De Vega J."/>
        </authorList>
    </citation>
    <scope>NUCLEOTIDE SEQUENCE</scope>
</reference>
<proteinExistence type="predicted"/>
<name>A0ACB0LRC1_TRIPR</name>
<protein>
    <submittedName>
        <fullName evidence="1">Uncharacterized protein</fullName>
    </submittedName>
</protein>
<evidence type="ECO:0000313" key="2">
    <source>
        <dbReference type="Proteomes" id="UP001177021"/>
    </source>
</evidence>